<dbReference type="Proteomes" id="UP000827986">
    <property type="component" value="Unassembled WGS sequence"/>
</dbReference>
<dbReference type="AlphaFoldDB" id="A0A9D4B581"/>
<comment type="caution">
    <text evidence="2">The sequence shown here is derived from an EMBL/GenBank/DDBJ whole genome shotgun (WGS) entry which is preliminary data.</text>
</comment>
<reference evidence="2" key="1">
    <citation type="submission" date="2021-09" db="EMBL/GenBank/DDBJ databases">
        <title>The genome of Mauremys mutica provides insights into the evolution of semi-aquatic lifestyle.</title>
        <authorList>
            <person name="Gong S."/>
            <person name="Gao Y."/>
        </authorList>
    </citation>
    <scope>NUCLEOTIDE SEQUENCE</scope>
    <source>
        <strain evidence="2">MM-2020</strain>
        <tissue evidence="2">Muscle</tissue>
    </source>
</reference>
<evidence type="ECO:0000256" key="1">
    <source>
        <dbReference type="SAM" id="MobiDB-lite"/>
    </source>
</evidence>
<gene>
    <name evidence="2" type="ORF">KIL84_001970</name>
</gene>
<evidence type="ECO:0000313" key="2">
    <source>
        <dbReference type="EMBL" id="KAH1181036.1"/>
    </source>
</evidence>
<protein>
    <submittedName>
        <fullName evidence="2">Uncharacterized protein</fullName>
    </submittedName>
</protein>
<dbReference type="EMBL" id="JAHDVG010000469">
    <property type="protein sequence ID" value="KAH1181036.1"/>
    <property type="molecule type" value="Genomic_DNA"/>
</dbReference>
<keyword evidence="3" id="KW-1185">Reference proteome</keyword>
<feature type="region of interest" description="Disordered" evidence="1">
    <location>
        <begin position="125"/>
        <end position="152"/>
    </location>
</feature>
<evidence type="ECO:0000313" key="3">
    <source>
        <dbReference type="Proteomes" id="UP000827986"/>
    </source>
</evidence>
<sequence length="152" mass="15487">MACGTWGSPPPGSCLSMQHGPLQQRQSCIPAPGGGCSPTPAMLGFIRDGSLGRSWSNGPGDACSKRGLPGRAAPLLVRRKPQAVPGLCCSPQNVAPSGRGMPWAPVFIPEMGIPRALTKPCPCTTDSHPRAGRAGPGSLAAERKSLAAGGMH</sequence>
<name>A0A9D4B581_9SAUR</name>
<proteinExistence type="predicted"/>
<organism evidence="2 3">
    <name type="scientific">Mauremys mutica</name>
    <name type="common">yellowpond turtle</name>
    <dbReference type="NCBI Taxonomy" id="74926"/>
    <lineage>
        <taxon>Eukaryota</taxon>
        <taxon>Metazoa</taxon>
        <taxon>Chordata</taxon>
        <taxon>Craniata</taxon>
        <taxon>Vertebrata</taxon>
        <taxon>Euteleostomi</taxon>
        <taxon>Archelosauria</taxon>
        <taxon>Testudinata</taxon>
        <taxon>Testudines</taxon>
        <taxon>Cryptodira</taxon>
        <taxon>Durocryptodira</taxon>
        <taxon>Testudinoidea</taxon>
        <taxon>Geoemydidae</taxon>
        <taxon>Geoemydinae</taxon>
        <taxon>Mauremys</taxon>
    </lineage>
</organism>
<accession>A0A9D4B581</accession>